<keyword evidence="2" id="KW-0472">Membrane</keyword>
<evidence type="ECO:0000256" key="2">
    <source>
        <dbReference type="SAM" id="Phobius"/>
    </source>
</evidence>
<dbReference type="PANTHER" id="PTHR35322">
    <property type="entry name" value="PROTEIN CPR-5"/>
    <property type="match status" value="1"/>
</dbReference>
<feature type="transmembrane region" description="Helical" evidence="2">
    <location>
        <begin position="457"/>
        <end position="477"/>
    </location>
</feature>
<keyword evidence="2" id="KW-0812">Transmembrane</keyword>
<dbReference type="InterPro" id="IPR044708">
    <property type="entry name" value="CPR5"/>
</dbReference>
<evidence type="ECO:0000313" key="3">
    <source>
        <dbReference type="EMBL" id="KAK1669240.1"/>
    </source>
</evidence>
<feature type="region of interest" description="Disordered" evidence="1">
    <location>
        <begin position="1"/>
        <end position="53"/>
    </location>
</feature>
<feature type="transmembrane region" description="Helical" evidence="2">
    <location>
        <begin position="381"/>
        <end position="400"/>
    </location>
</feature>
<comment type="caution">
    <text evidence="3">The sequence shown here is derived from an EMBL/GenBank/DDBJ whole genome shotgun (WGS) entry which is preliminary data.</text>
</comment>
<dbReference type="GO" id="GO:0006952">
    <property type="term" value="P:defense response"/>
    <property type="evidence" value="ECO:0007669"/>
    <property type="project" value="InterPro"/>
</dbReference>
<keyword evidence="2" id="KW-1133">Transmembrane helix</keyword>
<dbReference type="EMBL" id="JAUUTY010000003">
    <property type="protein sequence ID" value="KAK1669240.1"/>
    <property type="molecule type" value="Genomic_DNA"/>
</dbReference>
<reference evidence="3" key="1">
    <citation type="submission" date="2023-07" db="EMBL/GenBank/DDBJ databases">
        <title>A chromosome-level genome assembly of Lolium multiflorum.</title>
        <authorList>
            <person name="Chen Y."/>
            <person name="Copetti D."/>
            <person name="Kolliker R."/>
            <person name="Studer B."/>
        </authorList>
    </citation>
    <scope>NUCLEOTIDE SEQUENCE</scope>
    <source>
        <strain evidence="3">02402/16</strain>
        <tissue evidence="3">Leaf</tissue>
    </source>
</reference>
<evidence type="ECO:0000313" key="4">
    <source>
        <dbReference type="Proteomes" id="UP001231189"/>
    </source>
</evidence>
<feature type="compositionally biased region" description="Low complexity" evidence="1">
    <location>
        <begin position="1"/>
        <end position="11"/>
    </location>
</feature>
<accession>A0AAD8T4Z0</accession>
<feature type="transmembrane region" description="Helical" evidence="2">
    <location>
        <begin position="412"/>
        <end position="436"/>
    </location>
</feature>
<dbReference type="GO" id="GO:0010150">
    <property type="term" value="P:leaf senescence"/>
    <property type="evidence" value="ECO:0007669"/>
    <property type="project" value="InterPro"/>
</dbReference>
<organism evidence="3 4">
    <name type="scientific">Lolium multiflorum</name>
    <name type="common">Italian ryegrass</name>
    <name type="synonym">Lolium perenne subsp. multiflorum</name>
    <dbReference type="NCBI Taxonomy" id="4521"/>
    <lineage>
        <taxon>Eukaryota</taxon>
        <taxon>Viridiplantae</taxon>
        <taxon>Streptophyta</taxon>
        <taxon>Embryophyta</taxon>
        <taxon>Tracheophyta</taxon>
        <taxon>Spermatophyta</taxon>
        <taxon>Magnoliopsida</taxon>
        <taxon>Liliopsida</taxon>
        <taxon>Poales</taxon>
        <taxon>Poaceae</taxon>
        <taxon>BOP clade</taxon>
        <taxon>Pooideae</taxon>
        <taxon>Poodae</taxon>
        <taxon>Poeae</taxon>
        <taxon>Poeae Chloroplast Group 2 (Poeae type)</taxon>
        <taxon>Loliodinae</taxon>
        <taxon>Loliinae</taxon>
        <taxon>Lolium</taxon>
    </lineage>
</organism>
<gene>
    <name evidence="3" type="ORF">QYE76_057399</name>
</gene>
<name>A0AAD8T4Z0_LOLMU</name>
<keyword evidence="4" id="KW-1185">Reference proteome</keyword>
<feature type="transmembrane region" description="Helical" evidence="2">
    <location>
        <begin position="342"/>
        <end position="369"/>
    </location>
</feature>
<evidence type="ECO:0000256" key="1">
    <source>
        <dbReference type="SAM" id="MobiDB-lite"/>
    </source>
</evidence>
<proteinExistence type="predicted"/>
<dbReference type="GO" id="GO:0010090">
    <property type="term" value="P:trichome morphogenesis"/>
    <property type="evidence" value="ECO:0007669"/>
    <property type="project" value="InterPro"/>
</dbReference>
<sequence length="501" mass="55469">MDGASSSASSSGYRPRRGVRLRPLRRRRGPASSLASRGGDGDGGENGGGGAQDDLALPLGMSFAAVLARVVNSSNGPGERLHPVILSKICTSAVKESLANTYGDRFDSFMRNFENSFSSTLRTLHRINEIPDYERSPAPECSFKHRGCAAVGNSSTVYSQNRTNEVNLDTVNSVESQIVIYARDRQQLAQSAHSRSSHEADRSILTAFERSVKEQARSNELKEYEIGLNMKKLQLKQSQLALSSYTHMLEKIKLHLGFQKASFQGEKFKTKMQDTRDAQILRTLIDFLVSAVIIMSVFFAYGTYIYSYERITDITSACSAASRGSKSWWVPSSVSNFNSGLLFIRCHLIAATRMCFGIVMIGAIALLVLPRSRLAGSTMPITFNFILLGVICGFAGRFCANTLGADGNVWLIYWEVLCSIHLLGNCYPSILYRILHGPITTTRGNEVVWLSYWVRRCIFYAVLGFVVPAFTGLLPFASVSDWKDHFSDQIKTFIIGDKVED</sequence>
<dbReference type="PANTHER" id="PTHR35322:SF3">
    <property type="entry name" value="PROTEIN CPR-5"/>
    <property type="match status" value="1"/>
</dbReference>
<feature type="compositionally biased region" description="Basic residues" evidence="1">
    <location>
        <begin position="14"/>
        <end position="29"/>
    </location>
</feature>
<dbReference type="AlphaFoldDB" id="A0AAD8T4Z0"/>
<feature type="transmembrane region" description="Helical" evidence="2">
    <location>
        <begin position="280"/>
        <end position="301"/>
    </location>
</feature>
<evidence type="ECO:0008006" key="5">
    <source>
        <dbReference type="Google" id="ProtNLM"/>
    </source>
</evidence>
<dbReference type="Proteomes" id="UP001231189">
    <property type="component" value="Unassembled WGS sequence"/>
</dbReference>
<protein>
    <recommendedName>
        <fullName evidence="5">Protein CPR-5</fullName>
    </recommendedName>
</protein>